<sequence length="196" mass="20275">MPVYPGDPEVTIAPALTVDADGVAVSRLDLGSHAGTHIDAPAHVRADGGPVDAIPLEWLWGEARVLRVAAPGPERLVGPADLDLPSALPLIVCIATGWDEHFGTETALAHPALSRDLAAALWDRGARVLGVDTLSPDPTGGDAGMPVHELWLGRGGAIIENLAGLAHVPDVVELSVLPLRLLGIDGSPVRAVARFP</sequence>
<dbReference type="EMBL" id="QYAD01000003">
    <property type="protein sequence ID" value="MBL3690066.1"/>
    <property type="molecule type" value="Genomic_DNA"/>
</dbReference>
<evidence type="ECO:0000313" key="2">
    <source>
        <dbReference type="Proteomes" id="UP001646141"/>
    </source>
</evidence>
<organism evidence="1 2">
    <name type="scientific">Leucobacter chromiireducens subsp. chromiireducens</name>
    <dbReference type="NCBI Taxonomy" id="660067"/>
    <lineage>
        <taxon>Bacteria</taxon>
        <taxon>Bacillati</taxon>
        <taxon>Actinomycetota</taxon>
        <taxon>Actinomycetes</taxon>
        <taxon>Micrococcales</taxon>
        <taxon>Microbacteriaceae</taxon>
        <taxon>Leucobacter</taxon>
    </lineage>
</organism>
<dbReference type="SUPFAM" id="SSF102198">
    <property type="entry name" value="Putative cyclase"/>
    <property type="match status" value="1"/>
</dbReference>
<accession>A0ABS1ST02</accession>
<keyword evidence="2" id="KW-1185">Reference proteome</keyword>
<name>A0ABS1ST02_9MICO</name>
<dbReference type="PANTHER" id="PTHR31118:SF32">
    <property type="entry name" value="KYNURENINE FORMAMIDASE"/>
    <property type="match status" value="1"/>
</dbReference>
<dbReference type="Pfam" id="PF04199">
    <property type="entry name" value="Cyclase"/>
    <property type="match status" value="1"/>
</dbReference>
<dbReference type="PANTHER" id="PTHR31118">
    <property type="entry name" value="CYCLASE-LIKE PROTEIN 2"/>
    <property type="match status" value="1"/>
</dbReference>
<dbReference type="InterPro" id="IPR037175">
    <property type="entry name" value="KFase_sf"/>
</dbReference>
<reference evidence="1 2" key="1">
    <citation type="submission" date="2018-09" db="EMBL/GenBank/DDBJ databases">
        <title>Comparative genomics of Leucobacter spp.</title>
        <authorList>
            <person name="Reis A.C."/>
            <person name="Kolvenbach B.A."/>
            <person name="Corvini P.F.X."/>
            <person name="Nunes O.C."/>
        </authorList>
    </citation>
    <scope>NUCLEOTIDE SEQUENCE [LARGE SCALE GENOMIC DNA]</scope>
    <source>
        <strain evidence="1 2">L-1</strain>
    </source>
</reference>
<protein>
    <submittedName>
        <fullName evidence="1">Cyclase family protein</fullName>
    </submittedName>
</protein>
<gene>
    <name evidence="1" type="ORF">D3226_08855</name>
</gene>
<evidence type="ECO:0000313" key="1">
    <source>
        <dbReference type="EMBL" id="MBL3690066.1"/>
    </source>
</evidence>
<comment type="caution">
    <text evidence="1">The sequence shown here is derived from an EMBL/GenBank/DDBJ whole genome shotgun (WGS) entry which is preliminary data.</text>
</comment>
<dbReference type="Proteomes" id="UP001646141">
    <property type="component" value="Unassembled WGS sequence"/>
</dbReference>
<proteinExistence type="predicted"/>
<dbReference type="InterPro" id="IPR007325">
    <property type="entry name" value="KFase/CYL"/>
</dbReference>
<dbReference type="Gene3D" id="3.50.30.50">
    <property type="entry name" value="Putative cyclase"/>
    <property type="match status" value="1"/>
</dbReference>